<evidence type="ECO:0000256" key="6">
    <source>
        <dbReference type="ARBA" id="ARBA00023328"/>
    </source>
</evidence>
<dbReference type="EMBL" id="KE747827">
    <property type="protein sequence ID" value="RMZ71527.1"/>
    <property type="molecule type" value="Genomic_DNA"/>
</dbReference>
<comment type="similarity">
    <text evidence="7">Belongs to the CENP-H/MCM16 family.</text>
</comment>
<dbReference type="PANTHER" id="PTHR48122">
    <property type="entry name" value="CENTROMERE PROTEIN H"/>
    <property type="match status" value="1"/>
</dbReference>
<dbReference type="PANTHER" id="PTHR48122:SF1">
    <property type="entry name" value="CENTROMERE PROTEIN H"/>
    <property type="match status" value="1"/>
</dbReference>
<dbReference type="GO" id="GO:0051382">
    <property type="term" value="P:kinetochore assembly"/>
    <property type="evidence" value="ECO:0007669"/>
    <property type="project" value="InterPro"/>
</dbReference>
<dbReference type="GO" id="GO:0043515">
    <property type="term" value="F:kinetochore binding"/>
    <property type="evidence" value="ECO:0007669"/>
    <property type="project" value="TreeGrafter"/>
</dbReference>
<evidence type="ECO:0000256" key="2">
    <source>
        <dbReference type="ARBA" id="ARBA00004629"/>
    </source>
</evidence>
<feature type="coiled-coil region" evidence="8">
    <location>
        <begin position="182"/>
        <end position="218"/>
    </location>
</feature>
<proteinExistence type="inferred from homology"/>
<dbReference type="GO" id="GO:0000776">
    <property type="term" value="C:kinetochore"/>
    <property type="evidence" value="ECO:0007669"/>
    <property type="project" value="UniProtKB-KW"/>
</dbReference>
<sequence>MVDAAARVTDPNGYAHLLQTNHSDAFAFSDTEELALQLYDQLKELELQQSLIHAQQAGMSHPGSLAATQAHDFTALPDDLVEERLTMAQHEAMEAKAEYDIRNRIIHNVLVMDPVLKAVHGGEQTPFTEKRLLPLIAERDTVSMVHGMETSTLAAITRALSVAERSNIAASQKNGELAQTMLALAEETKKQSAQDIDDAQLRQRVDAVEKEVRDSRRRVRTLKGILSAMVVGSGINWAADETLTELVMDDEE</sequence>
<evidence type="ECO:0000256" key="4">
    <source>
        <dbReference type="ARBA" id="ARBA00022838"/>
    </source>
</evidence>
<comment type="subcellular location">
    <subcellularLocation>
        <location evidence="2">Chromosome</location>
        <location evidence="2">Centromere</location>
        <location evidence="2">Kinetochore</location>
    </subcellularLocation>
    <subcellularLocation>
        <location evidence="1">Nucleus</location>
    </subcellularLocation>
</comment>
<evidence type="ECO:0000256" key="8">
    <source>
        <dbReference type="SAM" id="Coils"/>
    </source>
</evidence>
<evidence type="ECO:0000259" key="9">
    <source>
        <dbReference type="Pfam" id="PF05837"/>
    </source>
</evidence>
<accession>A0A3M7MAL8</accession>
<evidence type="ECO:0000313" key="10">
    <source>
        <dbReference type="EMBL" id="RMZ71527.1"/>
    </source>
</evidence>
<protein>
    <submittedName>
        <fullName evidence="10">Centromere Cenp-H</fullName>
    </submittedName>
</protein>
<feature type="domain" description="Centromere protein H C-terminal" evidence="9">
    <location>
        <begin position="34"/>
        <end position="251"/>
    </location>
</feature>
<keyword evidence="6" id="KW-0137">Centromere</keyword>
<dbReference type="InterPro" id="IPR008426">
    <property type="entry name" value="CENP-H_C"/>
</dbReference>
<dbReference type="GO" id="GO:0007059">
    <property type="term" value="P:chromosome segregation"/>
    <property type="evidence" value="ECO:0007669"/>
    <property type="project" value="TreeGrafter"/>
</dbReference>
<gene>
    <name evidence="10" type="ORF">GMOD_00006650</name>
</gene>
<keyword evidence="4" id="KW-0995">Kinetochore</keyword>
<reference evidence="10 11" key="1">
    <citation type="journal article" date="2014" name="PLoS ONE">
        <title>De novo Genome Assembly of the Fungal Plant Pathogen Pyrenophora semeniperda.</title>
        <authorList>
            <person name="Soliai M.M."/>
            <person name="Meyer S.E."/>
            <person name="Udall J.A."/>
            <person name="Elzinga D.E."/>
            <person name="Hermansen R.A."/>
            <person name="Bodily P.M."/>
            <person name="Hart A.A."/>
            <person name="Coleman C.E."/>
        </authorList>
    </citation>
    <scope>NUCLEOTIDE SEQUENCE [LARGE SCALE GENOMIC DNA]</scope>
    <source>
        <strain evidence="10 11">CCB06</strain>
        <tissue evidence="10">Mycelium</tissue>
    </source>
</reference>
<name>A0A3M7MAL8_9PLEO</name>
<dbReference type="AlphaFoldDB" id="A0A3M7MAL8"/>
<dbReference type="Pfam" id="PF05837">
    <property type="entry name" value="CENP-H"/>
    <property type="match status" value="1"/>
</dbReference>
<dbReference type="OrthoDB" id="2274804at2759"/>
<dbReference type="Proteomes" id="UP000265663">
    <property type="component" value="Unassembled WGS sequence"/>
</dbReference>
<keyword evidence="8" id="KW-0175">Coiled coil</keyword>
<evidence type="ECO:0000256" key="5">
    <source>
        <dbReference type="ARBA" id="ARBA00023242"/>
    </source>
</evidence>
<evidence type="ECO:0000256" key="7">
    <source>
        <dbReference type="ARBA" id="ARBA00025735"/>
    </source>
</evidence>
<dbReference type="GO" id="GO:0005634">
    <property type="term" value="C:nucleus"/>
    <property type="evidence" value="ECO:0007669"/>
    <property type="project" value="UniProtKB-SubCell"/>
</dbReference>
<dbReference type="InterPro" id="IPR040034">
    <property type="entry name" value="CENP-H"/>
</dbReference>
<keyword evidence="3" id="KW-0158">Chromosome</keyword>
<dbReference type="GO" id="GO:0007052">
    <property type="term" value="P:mitotic spindle organization"/>
    <property type="evidence" value="ECO:0007669"/>
    <property type="project" value="TreeGrafter"/>
</dbReference>
<keyword evidence="11" id="KW-1185">Reference proteome</keyword>
<keyword evidence="5" id="KW-0539">Nucleus</keyword>
<evidence type="ECO:0000256" key="1">
    <source>
        <dbReference type="ARBA" id="ARBA00004123"/>
    </source>
</evidence>
<evidence type="ECO:0000256" key="3">
    <source>
        <dbReference type="ARBA" id="ARBA00022454"/>
    </source>
</evidence>
<evidence type="ECO:0000313" key="11">
    <source>
        <dbReference type="Proteomes" id="UP000265663"/>
    </source>
</evidence>
<organism evidence="10 11">
    <name type="scientific">Pyrenophora seminiperda CCB06</name>
    <dbReference type="NCBI Taxonomy" id="1302712"/>
    <lineage>
        <taxon>Eukaryota</taxon>
        <taxon>Fungi</taxon>
        <taxon>Dikarya</taxon>
        <taxon>Ascomycota</taxon>
        <taxon>Pezizomycotina</taxon>
        <taxon>Dothideomycetes</taxon>
        <taxon>Pleosporomycetidae</taxon>
        <taxon>Pleosporales</taxon>
        <taxon>Pleosporineae</taxon>
        <taxon>Pleosporaceae</taxon>
        <taxon>Pyrenophora</taxon>
    </lineage>
</organism>